<accession>A0A2I0HFQ1</accession>
<name>A0A2I0HFQ1_PUNGR</name>
<protein>
    <submittedName>
        <fullName evidence="1">Uncharacterized protein</fullName>
    </submittedName>
</protein>
<dbReference type="EMBL" id="PGOL01039592">
    <property type="protein sequence ID" value="PKI18303.1"/>
    <property type="molecule type" value="Genomic_DNA"/>
</dbReference>
<dbReference type="InterPro" id="IPR027417">
    <property type="entry name" value="P-loop_NTPase"/>
</dbReference>
<dbReference type="Gene3D" id="3.40.50.300">
    <property type="entry name" value="P-loop containing nucleotide triphosphate hydrolases"/>
    <property type="match status" value="1"/>
</dbReference>
<dbReference type="Proteomes" id="UP000233551">
    <property type="component" value="Unassembled WGS sequence"/>
</dbReference>
<keyword evidence="2" id="KW-1185">Reference proteome</keyword>
<reference evidence="1 2" key="1">
    <citation type="submission" date="2017-11" db="EMBL/GenBank/DDBJ databases">
        <title>De-novo sequencing of pomegranate (Punica granatum L.) genome.</title>
        <authorList>
            <person name="Akparov Z."/>
            <person name="Amiraslanov A."/>
            <person name="Hajiyeva S."/>
            <person name="Abbasov M."/>
            <person name="Kaur K."/>
            <person name="Hamwieh A."/>
            <person name="Solovyev V."/>
            <person name="Salamov A."/>
            <person name="Braich B."/>
            <person name="Kosarev P."/>
            <person name="Mahmoud A."/>
            <person name="Hajiyev E."/>
            <person name="Babayeva S."/>
            <person name="Izzatullayeva V."/>
            <person name="Mammadov A."/>
            <person name="Mammadov A."/>
            <person name="Sharifova S."/>
            <person name="Ojaghi J."/>
            <person name="Eynullazada K."/>
            <person name="Bayramov B."/>
            <person name="Abdulazimova A."/>
            <person name="Shahmuradov I."/>
        </authorList>
    </citation>
    <scope>NUCLEOTIDE SEQUENCE [LARGE SCALE GENOMIC DNA]</scope>
    <source>
        <strain evidence="2">cv. AG2017</strain>
        <tissue evidence="1">Leaf</tissue>
    </source>
</reference>
<proteinExistence type="predicted"/>
<gene>
    <name evidence="1" type="ORF">CRG98_049423</name>
</gene>
<organism evidence="1 2">
    <name type="scientific">Punica granatum</name>
    <name type="common">Pomegranate</name>
    <dbReference type="NCBI Taxonomy" id="22663"/>
    <lineage>
        <taxon>Eukaryota</taxon>
        <taxon>Viridiplantae</taxon>
        <taxon>Streptophyta</taxon>
        <taxon>Embryophyta</taxon>
        <taxon>Tracheophyta</taxon>
        <taxon>Spermatophyta</taxon>
        <taxon>Magnoliopsida</taxon>
        <taxon>eudicotyledons</taxon>
        <taxon>Gunneridae</taxon>
        <taxon>Pentapetalae</taxon>
        <taxon>rosids</taxon>
        <taxon>malvids</taxon>
        <taxon>Myrtales</taxon>
        <taxon>Lythraceae</taxon>
        <taxon>Punica</taxon>
    </lineage>
</organism>
<evidence type="ECO:0000313" key="2">
    <source>
        <dbReference type="Proteomes" id="UP000233551"/>
    </source>
</evidence>
<dbReference type="AlphaFoldDB" id="A0A2I0HFQ1"/>
<sequence>VMGVIISSTRELSSQIYNVVQPFIATLSKITSALLVGGVDVKAAVKKIEEE</sequence>
<feature type="non-terminal residue" evidence="1">
    <location>
        <position position="1"/>
    </location>
</feature>
<dbReference type="STRING" id="22663.A0A2I0HFQ1"/>
<evidence type="ECO:0000313" key="1">
    <source>
        <dbReference type="EMBL" id="PKI18303.1"/>
    </source>
</evidence>
<comment type="caution">
    <text evidence="1">The sequence shown here is derived from an EMBL/GenBank/DDBJ whole genome shotgun (WGS) entry which is preliminary data.</text>
</comment>